<dbReference type="InterPro" id="IPR000277">
    <property type="entry name" value="Cys/Met-Metab_PyrdxlP-dep_enz"/>
</dbReference>
<dbReference type="Gene3D" id="3.90.1150.10">
    <property type="entry name" value="Aspartate Aminotransferase, domain 1"/>
    <property type="match status" value="1"/>
</dbReference>
<protein>
    <recommendedName>
        <fullName evidence="5">O-succinylhomoserine sulfhydrylase</fullName>
        <shortName evidence="5">OSH sulfhydrylase</shortName>
        <shortName evidence="5">OSHS sulfhydrylase</shortName>
        <ecNumber evidence="5">2.5.1.-</ecNumber>
    </recommendedName>
</protein>
<feature type="region of interest" description="Disordered" evidence="8">
    <location>
        <begin position="1"/>
        <end position="30"/>
    </location>
</feature>
<dbReference type="NCBIfam" id="TIGR01325">
    <property type="entry name" value="O_suc_HS_sulf"/>
    <property type="match status" value="1"/>
</dbReference>
<dbReference type="GO" id="GO:0047982">
    <property type="term" value="F:homocysteine desulfhydrase activity"/>
    <property type="evidence" value="ECO:0007669"/>
    <property type="project" value="UniProtKB-EC"/>
</dbReference>
<comment type="pathway">
    <text evidence="5">Amino-acid biosynthesis; L-methionine biosynthesis via de novo pathway; L-homocysteine from O-succinyl-L-homoserine: step 1/1.</text>
</comment>
<dbReference type="GO" id="GO:0016765">
    <property type="term" value="F:transferase activity, transferring alkyl or aryl (other than methyl) groups"/>
    <property type="evidence" value="ECO:0007669"/>
    <property type="project" value="UniProtKB-UniRule"/>
</dbReference>
<keyword evidence="5" id="KW-0028">Amino-acid biosynthesis</keyword>
<gene>
    <name evidence="5" type="primary">metZ</name>
    <name evidence="9" type="ORF">EUA98_08570</name>
</gene>
<dbReference type="GO" id="GO:0071268">
    <property type="term" value="P:homocysteine biosynthetic process"/>
    <property type="evidence" value="ECO:0007669"/>
    <property type="project" value="InterPro"/>
</dbReference>
<comment type="function">
    <text evidence="5">Catalyzes the formation of L-homocysteine from O-succinyl-L-homoserine (OSHS) and hydrogen sulfide.</text>
</comment>
<keyword evidence="5" id="KW-0486">Methionine biosynthesis</keyword>
<proteinExistence type="inferred from homology"/>
<dbReference type="GO" id="GO:0018826">
    <property type="term" value="F:methionine gamma-lyase activity"/>
    <property type="evidence" value="ECO:0007669"/>
    <property type="project" value="UniProtKB-EC"/>
</dbReference>
<comment type="catalytic activity">
    <reaction evidence="5">
        <text>O-succinyl-L-homoserine + hydrogen sulfide = L-homocysteine + succinate</text>
        <dbReference type="Rhea" id="RHEA:27826"/>
        <dbReference type="ChEBI" id="CHEBI:29919"/>
        <dbReference type="ChEBI" id="CHEBI:30031"/>
        <dbReference type="ChEBI" id="CHEBI:57661"/>
        <dbReference type="ChEBI" id="CHEBI:58199"/>
    </reaction>
</comment>
<evidence type="ECO:0000256" key="2">
    <source>
        <dbReference type="ARBA" id="ARBA00022898"/>
    </source>
</evidence>
<comment type="catalytic activity">
    <reaction evidence="4">
        <text>L-methionine + H2O = methanethiol + 2-oxobutanoate + NH4(+)</text>
        <dbReference type="Rhea" id="RHEA:23800"/>
        <dbReference type="ChEBI" id="CHEBI:15377"/>
        <dbReference type="ChEBI" id="CHEBI:16007"/>
        <dbReference type="ChEBI" id="CHEBI:16763"/>
        <dbReference type="ChEBI" id="CHEBI:28938"/>
        <dbReference type="ChEBI" id="CHEBI:57844"/>
        <dbReference type="EC" id="4.4.1.11"/>
    </reaction>
    <physiologicalReaction direction="left-to-right" evidence="4">
        <dbReference type="Rhea" id="RHEA:23801"/>
    </physiologicalReaction>
</comment>
<feature type="modified residue" description="N6-(pyridoxal phosphate)lysine" evidence="5 6">
    <location>
        <position position="237"/>
    </location>
</feature>
<organism evidence="9 10">
    <name type="scientific">Pengzhenrongella frigida</name>
    <dbReference type="NCBI Taxonomy" id="1259133"/>
    <lineage>
        <taxon>Bacteria</taxon>
        <taxon>Bacillati</taxon>
        <taxon>Actinomycetota</taxon>
        <taxon>Actinomycetes</taxon>
        <taxon>Micrococcales</taxon>
        <taxon>Pengzhenrongella</taxon>
    </lineage>
</organism>
<dbReference type="InterPro" id="IPR015424">
    <property type="entry name" value="PyrdxlP-dep_Trfase"/>
</dbReference>
<dbReference type="GO" id="GO:0019346">
    <property type="term" value="P:transsulfuration"/>
    <property type="evidence" value="ECO:0007669"/>
    <property type="project" value="InterPro"/>
</dbReference>
<dbReference type="GO" id="GO:0005737">
    <property type="term" value="C:cytoplasm"/>
    <property type="evidence" value="ECO:0007669"/>
    <property type="project" value="TreeGrafter"/>
</dbReference>
<reference evidence="9 10" key="1">
    <citation type="submission" date="2019-01" db="EMBL/GenBank/DDBJ databases">
        <title>Novel species of Cellulomonas.</title>
        <authorList>
            <person name="Liu Q."/>
            <person name="Xin Y.-H."/>
        </authorList>
    </citation>
    <scope>NUCLEOTIDE SEQUENCE [LARGE SCALE GENOMIC DNA]</scope>
    <source>
        <strain evidence="9 10">HLT2-17</strain>
    </source>
</reference>
<comment type="similarity">
    <text evidence="5">Belongs to the trans-sulfuration enzymes family. MetZ subfamily.</text>
</comment>
<keyword evidence="2 5" id="KW-0663">Pyridoxal phosphate</keyword>
<comment type="cofactor">
    <cofactor evidence="1 5 7">
        <name>pyridoxal 5'-phosphate</name>
        <dbReference type="ChEBI" id="CHEBI:597326"/>
    </cofactor>
</comment>
<keyword evidence="10" id="KW-1185">Reference proteome</keyword>
<dbReference type="RefSeq" id="WP_130102255.1">
    <property type="nucleotide sequence ID" value="NZ_SDWW01000016.1"/>
</dbReference>
<evidence type="ECO:0000256" key="5">
    <source>
        <dbReference type="HAMAP-Rule" id="MF_02056"/>
    </source>
</evidence>
<evidence type="ECO:0000313" key="9">
    <source>
        <dbReference type="EMBL" id="RYV51469.1"/>
    </source>
</evidence>
<dbReference type="FunFam" id="3.40.640.10:FF:000046">
    <property type="entry name" value="Cystathionine gamma-lyase"/>
    <property type="match status" value="1"/>
</dbReference>
<evidence type="ECO:0000256" key="3">
    <source>
        <dbReference type="ARBA" id="ARBA00048780"/>
    </source>
</evidence>
<dbReference type="UniPathway" id="UPA00051">
    <property type="reaction ID" value="UER00449"/>
</dbReference>
<sequence length="432" mass="45475">MSDVGETAGHGAGPGAAHVPGPGAWDDGSLPLERLRPDTLAVRGGHVRTPFAETSEALFLTQGYVYAHAADAEAAFAGSTDRFLYSRYGNPTVSTFEERLRLIEGAEACYATATGMSAVFTALAALVKAGDRIVAARALFGSSLVIFDEIFAKWGVRTDYVDAHVPEQWVEALSTPATVVFFETPSNPMQDIVDVAAVSALAHAAGAVVVLDNVFATPVLQKPLTQGADVVVYSATKHIDGQGRVLGGAILGSREFISGPVQLFLRNTGPSLSPFNAWVLLKGLETMSLRVRAQTAAALQLATWLEAQPQIARVRYPFLASHPQHDLARAQMSGGGTVVTFDLAVPDGTVPDVAKKATFEFLDALEVIDISNNLGDAKSIVTHPATTTHRKLGTAGRAAVGIAETTVRLSVGLEDPLDLIDDLARALGVPTV</sequence>
<dbReference type="OrthoDB" id="4966611at2"/>
<evidence type="ECO:0000256" key="6">
    <source>
        <dbReference type="PIRSR" id="PIRSR001434-2"/>
    </source>
</evidence>
<keyword evidence="5" id="KW-0808">Transferase</keyword>
<dbReference type="InterPro" id="IPR015421">
    <property type="entry name" value="PyrdxlP-dep_Trfase_major"/>
</dbReference>
<dbReference type="InterPro" id="IPR015422">
    <property type="entry name" value="PyrdxlP-dep_Trfase_small"/>
</dbReference>
<dbReference type="NCBIfam" id="NF005870">
    <property type="entry name" value="PRK07810.1"/>
    <property type="match status" value="1"/>
</dbReference>
<dbReference type="PANTHER" id="PTHR11808">
    <property type="entry name" value="TRANS-SULFURATION ENZYME FAMILY MEMBER"/>
    <property type="match status" value="1"/>
</dbReference>
<dbReference type="PIRSF" id="PIRSF001434">
    <property type="entry name" value="CGS"/>
    <property type="match status" value="1"/>
</dbReference>
<comment type="catalytic activity">
    <reaction evidence="3">
        <text>L-homocysteine + H2O = 2-oxobutanoate + hydrogen sulfide + NH4(+) + H(+)</text>
        <dbReference type="Rhea" id="RHEA:14501"/>
        <dbReference type="ChEBI" id="CHEBI:15377"/>
        <dbReference type="ChEBI" id="CHEBI:15378"/>
        <dbReference type="ChEBI" id="CHEBI:16763"/>
        <dbReference type="ChEBI" id="CHEBI:28938"/>
        <dbReference type="ChEBI" id="CHEBI:29919"/>
        <dbReference type="ChEBI" id="CHEBI:58199"/>
        <dbReference type="EC" id="4.4.1.2"/>
    </reaction>
    <physiologicalReaction direction="left-to-right" evidence="3">
        <dbReference type="Rhea" id="RHEA:14502"/>
    </physiologicalReaction>
</comment>
<evidence type="ECO:0000313" key="10">
    <source>
        <dbReference type="Proteomes" id="UP000293764"/>
    </source>
</evidence>
<dbReference type="Proteomes" id="UP000293764">
    <property type="component" value="Unassembled WGS sequence"/>
</dbReference>
<accession>A0A4Q5N0B4</accession>
<dbReference type="EMBL" id="SDWW01000016">
    <property type="protein sequence ID" value="RYV51469.1"/>
    <property type="molecule type" value="Genomic_DNA"/>
</dbReference>
<feature type="compositionally biased region" description="Low complexity" evidence="8">
    <location>
        <begin position="15"/>
        <end position="24"/>
    </location>
</feature>
<dbReference type="EC" id="2.5.1.-" evidence="5"/>
<comment type="caution">
    <text evidence="9">The sequence shown here is derived from an EMBL/GenBank/DDBJ whole genome shotgun (WGS) entry which is preliminary data.</text>
</comment>
<dbReference type="GO" id="GO:0071266">
    <property type="term" value="P:'de novo' L-methionine biosynthetic process"/>
    <property type="evidence" value="ECO:0007669"/>
    <property type="project" value="UniProtKB-UniRule"/>
</dbReference>
<evidence type="ECO:0000256" key="7">
    <source>
        <dbReference type="RuleBase" id="RU362118"/>
    </source>
</evidence>
<dbReference type="Pfam" id="PF01053">
    <property type="entry name" value="Cys_Met_Meta_PP"/>
    <property type="match status" value="1"/>
</dbReference>
<evidence type="ECO:0000256" key="4">
    <source>
        <dbReference type="ARBA" id="ARBA00052699"/>
    </source>
</evidence>
<dbReference type="HAMAP" id="MF_02056">
    <property type="entry name" value="MetZ"/>
    <property type="match status" value="1"/>
</dbReference>
<dbReference type="Gene3D" id="3.40.640.10">
    <property type="entry name" value="Type I PLP-dependent aspartate aminotransferase-like (Major domain)"/>
    <property type="match status" value="1"/>
</dbReference>
<dbReference type="PANTHER" id="PTHR11808:SF80">
    <property type="entry name" value="CYSTATHIONINE GAMMA-LYASE"/>
    <property type="match status" value="1"/>
</dbReference>
<dbReference type="SUPFAM" id="SSF53383">
    <property type="entry name" value="PLP-dependent transferases"/>
    <property type="match status" value="1"/>
</dbReference>
<dbReference type="GO" id="GO:0030170">
    <property type="term" value="F:pyridoxal phosphate binding"/>
    <property type="evidence" value="ECO:0007669"/>
    <property type="project" value="UniProtKB-UniRule"/>
</dbReference>
<comment type="subunit">
    <text evidence="5">Homotetramer.</text>
</comment>
<dbReference type="InterPro" id="IPR006234">
    <property type="entry name" value="O-succ-hSer_sulfhydrylase"/>
</dbReference>
<name>A0A4Q5N0B4_9MICO</name>
<evidence type="ECO:0000256" key="1">
    <source>
        <dbReference type="ARBA" id="ARBA00001933"/>
    </source>
</evidence>
<dbReference type="AlphaFoldDB" id="A0A4Q5N0B4"/>
<evidence type="ECO:0000256" key="8">
    <source>
        <dbReference type="SAM" id="MobiDB-lite"/>
    </source>
</evidence>